<sequence length="62" mass="7157">MPTLFVNRMHDQNEHSFDIPVHAMKSRMFSELESAQNPPQPNFQIRIIQPFTIANRTGGPVH</sequence>
<evidence type="ECO:0000313" key="1">
    <source>
        <dbReference type="EMBL" id="KAA8817032.1"/>
    </source>
</evidence>
<comment type="caution">
    <text evidence="2">The sequence shown here is derived from an EMBL/GenBank/DDBJ whole genome shotgun (WGS) entry which is preliminary data.</text>
</comment>
<dbReference type="EMBL" id="RZOA01000006">
    <property type="protein sequence ID" value="KAA8823804.1"/>
    <property type="molecule type" value="Genomic_DNA"/>
</dbReference>
<dbReference type="Proteomes" id="UP000374630">
    <property type="component" value="Unassembled WGS sequence"/>
</dbReference>
<gene>
    <name evidence="2" type="ORF">EM848_04545</name>
    <name evidence="1" type="ORF">EMO90_10920</name>
</gene>
<protein>
    <submittedName>
        <fullName evidence="2">Uncharacterized protein</fullName>
    </submittedName>
</protein>
<name>A0A5J5E4D1_9BIFI</name>
<dbReference type="RefSeq" id="WP_150395000.1">
    <property type="nucleotide sequence ID" value="NZ_RZNZ01000018.1"/>
</dbReference>
<evidence type="ECO:0000313" key="2">
    <source>
        <dbReference type="EMBL" id="KAA8823804.1"/>
    </source>
</evidence>
<evidence type="ECO:0000313" key="4">
    <source>
        <dbReference type="Proteomes" id="UP000374630"/>
    </source>
</evidence>
<evidence type="ECO:0000313" key="3">
    <source>
        <dbReference type="Proteomes" id="UP000345527"/>
    </source>
</evidence>
<keyword evidence="4" id="KW-1185">Reference proteome</keyword>
<dbReference type="AlphaFoldDB" id="A0A5J5E4D1"/>
<reference evidence="3 4" key="1">
    <citation type="journal article" date="2019" name="Syst. Appl. Microbiol.">
        <title>Characterization of Bifidobacterium species in feaces of the Egyptian fruit bat: Description of B. vespertilionis sp. nov. and B. rousetti sp. nov.</title>
        <authorList>
            <person name="Modesto M."/>
            <person name="Satti M."/>
            <person name="Watanabe K."/>
            <person name="Puglisi E."/>
            <person name="Morelli L."/>
            <person name="Huang C.-H."/>
            <person name="Liou J.-S."/>
            <person name="Miyashita M."/>
            <person name="Tamura T."/>
            <person name="Saito S."/>
            <person name="Mori K."/>
            <person name="Huang L."/>
            <person name="Sciavilla P."/>
            <person name="Sandri C."/>
            <person name="Spiezio C."/>
            <person name="Vitali F."/>
            <person name="Cavalieri D."/>
            <person name="Perpetuini G."/>
            <person name="Tofalo R."/>
            <person name="Bonetti A."/>
            <person name="Arita M."/>
            <person name="Mattarelli P."/>
        </authorList>
    </citation>
    <scope>NUCLEOTIDE SEQUENCE [LARGE SCALE GENOMIC DNA]</scope>
    <source>
        <strain evidence="1 4">RST16</strain>
        <strain evidence="2 3">RST8</strain>
    </source>
</reference>
<accession>A0A5J5E4D1</accession>
<dbReference type="Proteomes" id="UP000345527">
    <property type="component" value="Unassembled WGS sequence"/>
</dbReference>
<proteinExistence type="predicted"/>
<dbReference type="EMBL" id="RZNZ01000018">
    <property type="protein sequence ID" value="KAA8817032.1"/>
    <property type="molecule type" value="Genomic_DNA"/>
</dbReference>
<organism evidence="2 3">
    <name type="scientific">Bifidobacterium vespertilionis</name>
    <dbReference type="NCBI Taxonomy" id="2562524"/>
    <lineage>
        <taxon>Bacteria</taxon>
        <taxon>Bacillati</taxon>
        <taxon>Actinomycetota</taxon>
        <taxon>Actinomycetes</taxon>
        <taxon>Bifidobacteriales</taxon>
        <taxon>Bifidobacteriaceae</taxon>
        <taxon>Bifidobacterium</taxon>
    </lineage>
</organism>